<gene>
    <name evidence="1" type="ORF">PNIG_a1559</name>
</gene>
<organism evidence="1 2">
    <name type="scientific">Pseudoalteromonas nigrifaciens</name>
    <dbReference type="NCBI Taxonomy" id="28109"/>
    <lineage>
        <taxon>Bacteria</taxon>
        <taxon>Pseudomonadati</taxon>
        <taxon>Pseudomonadota</taxon>
        <taxon>Gammaproteobacteria</taxon>
        <taxon>Alteromonadales</taxon>
        <taxon>Pseudoalteromonadaceae</taxon>
        <taxon>Pseudoalteromonas</taxon>
    </lineage>
</organism>
<protein>
    <recommendedName>
        <fullName evidence="3">Arc-like DNA binding domain-containing protein</fullName>
    </recommendedName>
</protein>
<dbReference type="GO" id="GO:0006355">
    <property type="term" value="P:regulation of DNA-templated transcription"/>
    <property type="evidence" value="ECO:0007669"/>
    <property type="project" value="InterPro"/>
</dbReference>
<accession>A0AAC9UHL9</accession>
<dbReference type="AlphaFoldDB" id="A0AAC9UHL9"/>
<dbReference type="SUPFAM" id="SSF47598">
    <property type="entry name" value="Ribbon-helix-helix"/>
    <property type="match status" value="1"/>
</dbReference>
<evidence type="ECO:0008006" key="3">
    <source>
        <dbReference type="Google" id="ProtNLM"/>
    </source>
</evidence>
<dbReference type="Gene3D" id="1.10.1220.10">
    <property type="entry name" value="Met repressor-like"/>
    <property type="match status" value="1"/>
</dbReference>
<sequence length="55" mass="6495">MKEYQPMSFRFEPEMQAYITAKAKEEGRSRNKQVEMWLKKIKADDEAAQSNQQGL</sequence>
<dbReference type="Proteomes" id="UP000198329">
    <property type="component" value="Chromosome I"/>
</dbReference>
<evidence type="ECO:0000313" key="2">
    <source>
        <dbReference type="Proteomes" id="UP000198329"/>
    </source>
</evidence>
<keyword evidence="2" id="KW-1185">Reference proteome</keyword>
<dbReference type="InterPro" id="IPR010985">
    <property type="entry name" value="Ribbon_hlx_hlx"/>
</dbReference>
<dbReference type="EMBL" id="CP011036">
    <property type="protein sequence ID" value="ASM53706.1"/>
    <property type="molecule type" value="Genomic_DNA"/>
</dbReference>
<dbReference type="KEGG" id="png:PNIG_a1559"/>
<name>A0AAC9UHL9_9GAMM</name>
<dbReference type="RefSeq" id="WP_157696003.1">
    <property type="nucleotide sequence ID" value="NZ_BJXZ01000002.1"/>
</dbReference>
<proteinExistence type="predicted"/>
<evidence type="ECO:0000313" key="1">
    <source>
        <dbReference type="EMBL" id="ASM53706.1"/>
    </source>
</evidence>
<dbReference type="GeneID" id="300943932"/>
<reference evidence="1 2" key="1">
    <citation type="submission" date="2015-03" db="EMBL/GenBank/DDBJ databases">
        <authorList>
            <person name="Xie B.-B."/>
            <person name="Rong J.-C."/>
            <person name="Qin Q.-L."/>
            <person name="Zhang Y.-Z."/>
        </authorList>
    </citation>
    <scope>NUCLEOTIDE SEQUENCE [LARGE SCALE GENOMIC DNA]</scope>
    <source>
        <strain evidence="1 2">KMM 661</strain>
    </source>
</reference>
<dbReference type="InterPro" id="IPR013321">
    <property type="entry name" value="Arc_rbn_hlx_hlx"/>
</dbReference>